<protein>
    <submittedName>
        <fullName evidence="1">Uncharacterized protein</fullName>
    </submittedName>
</protein>
<accession>A0A1B9CPG4</accession>
<organism evidence="1 2">
    <name type="scientific">Mycobacterium malmoense</name>
    <dbReference type="NCBI Taxonomy" id="1780"/>
    <lineage>
        <taxon>Bacteria</taxon>
        <taxon>Bacillati</taxon>
        <taxon>Actinomycetota</taxon>
        <taxon>Actinomycetes</taxon>
        <taxon>Mycobacteriales</taxon>
        <taxon>Mycobacteriaceae</taxon>
        <taxon>Mycobacterium</taxon>
    </lineage>
</organism>
<name>A0A1B9CPG4_MYCMA</name>
<proteinExistence type="predicted"/>
<comment type="caution">
    <text evidence="1">The sequence shown here is derived from an EMBL/GenBank/DDBJ whole genome shotgun (WGS) entry which is preliminary data.</text>
</comment>
<dbReference type="RefSeq" id="WP_065446037.1">
    <property type="nucleotide sequence ID" value="NZ_MBEC01000272.1"/>
</dbReference>
<dbReference type="Proteomes" id="UP000092683">
    <property type="component" value="Unassembled WGS sequence"/>
</dbReference>
<dbReference type="AlphaFoldDB" id="A0A1B9CPG4"/>
<dbReference type="SUPFAM" id="SSF46785">
    <property type="entry name" value="Winged helix' DNA-binding domain"/>
    <property type="match status" value="1"/>
</dbReference>
<gene>
    <name evidence="1" type="ORF">A5677_06195</name>
</gene>
<dbReference type="InterPro" id="IPR036388">
    <property type="entry name" value="WH-like_DNA-bd_sf"/>
</dbReference>
<dbReference type="InterPro" id="IPR036390">
    <property type="entry name" value="WH_DNA-bd_sf"/>
</dbReference>
<dbReference type="EMBL" id="MBEE01000249">
    <property type="protein sequence ID" value="OCB44255.1"/>
    <property type="molecule type" value="Genomic_DNA"/>
</dbReference>
<evidence type="ECO:0000313" key="2">
    <source>
        <dbReference type="Proteomes" id="UP000092683"/>
    </source>
</evidence>
<dbReference type="Gene3D" id="1.10.10.10">
    <property type="entry name" value="Winged helix-like DNA-binding domain superfamily/Winged helix DNA-binding domain"/>
    <property type="match status" value="1"/>
</dbReference>
<dbReference type="OrthoDB" id="3568381at2"/>
<reference evidence="1 2" key="1">
    <citation type="submission" date="2016-06" db="EMBL/GenBank/DDBJ databases">
        <authorList>
            <person name="Kjaerup R.B."/>
            <person name="Dalgaard T.S."/>
            <person name="Juul-Madsen H.R."/>
        </authorList>
    </citation>
    <scope>NUCLEOTIDE SEQUENCE [LARGE SCALE GENOMIC DNA]</scope>
    <source>
        <strain evidence="1 2">E3012</strain>
    </source>
</reference>
<evidence type="ECO:0000313" key="1">
    <source>
        <dbReference type="EMBL" id="OCB44255.1"/>
    </source>
</evidence>
<sequence length="204" mass="21842">MTELAVLQAVRLKGRVRPAELAATLNEDVAGVAALVERLTAAGLLVDGATVRLTPAGRERLVSLLEEERRGADHAALGAAYHDFRSVNADFKAVVTQWQLTGGPGGTPNTHDDAQYDAAVLARLDDVHARVLPIIDAAAAQLPRLRGYSTKLAAALGKVHEGETAWLTRPLVDSYHTVWFELHEELISAVGLTREEAARSGDAQ</sequence>